<keyword evidence="2 7" id="KW-0813">Transport</keyword>
<evidence type="ECO:0000256" key="1">
    <source>
        <dbReference type="ARBA" id="ARBA00004651"/>
    </source>
</evidence>
<dbReference type="Proteomes" id="UP001597229">
    <property type="component" value="Unassembled WGS sequence"/>
</dbReference>
<keyword evidence="3" id="KW-1003">Cell membrane</keyword>
<evidence type="ECO:0000313" key="10">
    <source>
        <dbReference type="Proteomes" id="UP001597229"/>
    </source>
</evidence>
<comment type="similarity">
    <text evidence="7">Belongs to the binding-protein-dependent transport system permease family.</text>
</comment>
<dbReference type="PANTHER" id="PTHR30151">
    <property type="entry name" value="ALKANE SULFONATE ABC TRANSPORTER-RELATED, MEMBRANE SUBUNIT"/>
    <property type="match status" value="1"/>
</dbReference>
<dbReference type="RefSeq" id="WP_367918167.1">
    <property type="nucleotide sequence ID" value="NZ_BAABAC010000007.1"/>
</dbReference>
<dbReference type="PROSITE" id="PS50928">
    <property type="entry name" value="ABC_TM1"/>
    <property type="match status" value="1"/>
</dbReference>
<evidence type="ECO:0000256" key="5">
    <source>
        <dbReference type="ARBA" id="ARBA00022989"/>
    </source>
</evidence>
<evidence type="ECO:0000313" key="9">
    <source>
        <dbReference type="EMBL" id="MFD1251097.1"/>
    </source>
</evidence>
<protein>
    <submittedName>
        <fullName evidence="9">ABC transporter permease</fullName>
    </submittedName>
</protein>
<evidence type="ECO:0000259" key="8">
    <source>
        <dbReference type="PROSITE" id="PS50928"/>
    </source>
</evidence>
<reference evidence="10" key="1">
    <citation type="journal article" date="2019" name="Int. J. Syst. Evol. Microbiol.">
        <title>The Global Catalogue of Microorganisms (GCM) 10K type strain sequencing project: providing services to taxonomists for standard genome sequencing and annotation.</title>
        <authorList>
            <consortium name="The Broad Institute Genomics Platform"/>
            <consortium name="The Broad Institute Genome Sequencing Center for Infectious Disease"/>
            <person name="Wu L."/>
            <person name="Ma J."/>
        </authorList>
    </citation>
    <scope>NUCLEOTIDE SEQUENCE [LARGE SCALE GENOMIC DNA]</scope>
    <source>
        <strain evidence="10">CCUG 52478</strain>
    </source>
</reference>
<evidence type="ECO:0000256" key="6">
    <source>
        <dbReference type="ARBA" id="ARBA00023136"/>
    </source>
</evidence>
<name>A0ABW3W718_9ACTN</name>
<feature type="domain" description="ABC transmembrane type-1" evidence="8">
    <location>
        <begin position="62"/>
        <end position="242"/>
    </location>
</feature>
<evidence type="ECO:0000256" key="7">
    <source>
        <dbReference type="RuleBase" id="RU363032"/>
    </source>
</evidence>
<keyword evidence="6 7" id="KW-0472">Membrane</keyword>
<dbReference type="CDD" id="cd06261">
    <property type="entry name" value="TM_PBP2"/>
    <property type="match status" value="1"/>
</dbReference>
<dbReference type="InterPro" id="IPR035906">
    <property type="entry name" value="MetI-like_sf"/>
</dbReference>
<dbReference type="EMBL" id="JBHTLX010000033">
    <property type="protein sequence ID" value="MFD1251097.1"/>
    <property type="molecule type" value="Genomic_DNA"/>
</dbReference>
<accession>A0ABW3W718</accession>
<proteinExistence type="inferred from homology"/>
<dbReference type="PANTHER" id="PTHR30151:SF20">
    <property type="entry name" value="ABC TRANSPORTER PERMEASE PROTEIN HI_0355-RELATED"/>
    <property type="match status" value="1"/>
</dbReference>
<keyword evidence="5 7" id="KW-1133">Transmembrane helix</keyword>
<feature type="transmembrane region" description="Helical" evidence="7">
    <location>
        <begin position="70"/>
        <end position="89"/>
    </location>
</feature>
<keyword evidence="4 7" id="KW-0812">Transmembrane</keyword>
<evidence type="ECO:0000256" key="4">
    <source>
        <dbReference type="ARBA" id="ARBA00022692"/>
    </source>
</evidence>
<organism evidence="9 10">
    <name type="scientific">Nocardioides ginsengisoli</name>
    <dbReference type="NCBI Taxonomy" id="363868"/>
    <lineage>
        <taxon>Bacteria</taxon>
        <taxon>Bacillati</taxon>
        <taxon>Actinomycetota</taxon>
        <taxon>Actinomycetes</taxon>
        <taxon>Propionibacteriales</taxon>
        <taxon>Nocardioidaceae</taxon>
        <taxon>Nocardioides</taxon>
    </lineage>
</organism>
<gene>
    <name evidence="9" type="ORF">ACFQ3F_25120</name>
</gene>
<dbReference type="Gene3D" id="1.10.3720.10">
    <property type="entry name" value="MetI-like"/>
    <property type="match status" value="1"/>
</dbReference>
<keyword evidence="10" id="KW-1185">Reference proteome</keyword>
<dbReference type="Pfam" id="PF00528">
    <property type="entry name" value="BPD_transp_1"/>
    <property type="match status" value="1"/>
</dbReference>
<feature type="transmembrane region" description="Helical" evidence="7">
    <location>
        <begin position="184"/>
        <end position="203"/>
    </location>
</feature>
<feature type="transmembrane region" description="Helical" evidence="7">
    <location>
        <begin position="223"/>
        <end position="245"/>
    </location>
</feature>
<sequence>MLDGALRTVVRGVLTTAVVAVGVVGAWWLIIRIFDIQEYVVPPPGAVWTAFVDSASFLWPALWVTLYESVVGFALSIVVGLALATIMVYSPLLRGVIMPSLVGLNATPKVALAPVLILWLGLGINSKIGMAFLLSFFPVVVNAVRGLDEADPELLDYFRLLRAGRLRTFLKVRLPNSLPTMFDGFKIALPIAVVGAVIGEFVASQEGIGYQIIVAYSTFSTGIVFAAVILIAVASTVLYGGLVLLERVLLRWRPSSGKPAV</sequence>
<evidence type="ECO:0000256" key="3">
    <source>
        <dbReference type="ARBA" id="ARBA00022475"/>
    </source>
</evidence>
<evidence type="ECO:0000256" key="2">
    <source>
        <dbReference type="ARBA" id="ARBA00022448"/>
    </source>
</evidence>
<dbReference type="SUPFAM" id="SSF161098">
    <property type="entry name" value="MetI-like"/>
    <property type="match status" value="1"/>
</dbReference>
<comment type="caution">
    <text evidence="9">The sequence shown here is derived from an EMBL/GenBank/DDBJ whole genome shotgun (WGS) entry which is preliminary data.</text>
</comment>
<feature type="transmembrane region" description="Helical" evidence="7">
    <location>
        <begin position="46"/>
        <end position="64"/>
    </location>
</feature>
<dbReference type="InterPro" id="IPR000515">
    <property type="entry name" value="MetI-like"/>
</dbReference>
<comment type="subcellular location">
    <subcellularLocation>
        <location evidence="1 7">Cell membrane</location>
        <topology evidence="1 7">Multi-pass membrane protein</topology>
    </subcellularLocation>
</comment>
<feature type="transmembrane region" description="Helical" evidence="7">
    <location>
        <begin position="12"/>
        <end position="34"/>
    </location>
</feature>